<accession>A0A811UUP9</accession>
<evidence type="ECO:0000256" key="4">
    <source>
        <dbReference type="ARBA" id="ARBA00022958"/>
    </source>
</evidence>
<keyword evidence="4" id="KW-0630">Potassium</keyword>
<dbReference type="Pfam" id="PF02803">
    <property type="entry name" value="Thiolase_C"/>
    <property type="match status" value="1"/>
</dbReference>
<comment type="similarity">
    <text evidence="1 6">Belongs to the thiolase-like superfamily. Thiolase family.</text>
</comment>
<dbReference type="SUPFAM" id="SSF53901">
    <property type="entry name" value="Thiolase-like"/>
    <property type="match status" value="2"/>
</dbReference>
<keyword evidence="2 6" id="KW-0808">Transferase</keyword>
<dbReference type="InterPro" id="IPR020617">
    <property type="entry name" value="Thiolase_C"/>
</dbReference>
<evidence type="ECO:0000259" key="8">
    <source>
        <dbReference type="Pfam" id="PF02803"/>
    </source>
</evidence>
<gene>
    <name evidence="9" type="ORF">CCAP1982_LOCUS9238</name>
</gene>
<evidence type="ECO:0000256" key="5">
    <source>
        <dbReference type="ARBA" id="ARBA00023315"/>
    </source>
</evidence>
<dbReference type="PANTHER" id="PTHR18919:SF156">
    <property type="entry name" value="ACETYL-COA ACETYLTRANSFERASE, MITOCHONDRIAL"/>
    <property type="match status" value="1"/>
</dbReference>
<protein>
    <submittedName>
        <fullName evidence="9">(Mediterranean fruit fly) hypothetical protein</fullName>
    </submittedName>
</protein>
<dbReference type="AlphaFoldDB" id="A0A811UUP9"/>
<dbReference type="GO" id="GO:0005739">
    <property type="term" value="C:mitochondrion"/>
    <property type="evidence" value="ECO:0007669"/>
    <property type="project" value="TreeGrafter"/>
</dbReference>
<evidence type="ECO:0000256" key="6">
    <source>
        <dbReference type="RuleBase" id="RU003557"/>
    </source>
</evidence>
<dbReference type="Gene3D" id="3.40.30.10">
    <property type="entry name" value="Glutaredoxin"/>
    <property type="match status" value="1"/>
</dbReference>
<evidence type="ECO:0000313" key="9">
    <source>
        <dbReference type="EMBL" id="CAD7000763.1"/>
    </source>
</evidence>
<feature type="domain" description="Thiolase C-terminal" evidence="8">
    <location>
        <begin position="274"/>
        <end position="394"/>
    </location>
</feature>
<comment type="caution">
    <text evidence="9">The sequence shown here is derived from an EMBL/GenBank/DDBJ whole genome shotgun (WGS) entry which is preliminary data.</text>
</comment>
<evidence type="ECO:0000259" key="7">
    <source>
        <dbReference type="Pfam" id="PF00108"/>
    </source>
</evidence>
<reference evidence="9" key="1">
    <citation type="submission" date="2020-11" db="EMBL/GenBank/DDBJ databases">
        <authorList>
            <person name="Whitehead M."/>
        </authorList>
    </citation>
    <scope>NUCLEOTIDE SEQUENCE</scope>
    <source>
        <strain evidence="9">EGII</strain>
    </source>
</reference>
<keyword evidence="10" id="KW-1185">Reference proteome</keyword>
<keyword evidence="3" id="KW-0479">Metal-binding</keyword>
<dbReference type="Pfam" id="PF05768">
    <property type="entry name" value="Glrx-like"/>
    <property type="match status" value="1"/>
</dbReference>
<evidence type="ECO:0000256" key="1">
    <source>
        <dbReference type="ARBA" id="ARBA00010982"/>
    </source>
</evidence>
<dbReference type="InterPro" id="IPR020616">
    <property type="entry name" value="Thiolase_N"/>
</dbReference>
<dbReference type="Proteomes" id="UP000606786">
    <property type="component" value="Unassembled WGS sequence"/>
</dbReference>
<dbReference type="GO" id="GO:0003985">
    <property type="term" value="F:acetyl-CoA C-acetyltransferase activity"/>
    <property type="evidence" value="ECO:0007669"/>
    <property type="project" value="TreeGrafter"/>
</dbReference>
<dbReference type="InterPro" id="IPR008554">
    <property type="entry name" value="Glutaredoxin-like"/>
</dbReference>
<feature type="domain" description="Thiolase N-terminal" evidence="7">
    <location>
        <begin position="31"/>
        <end position="265"/>
    </location>
</feature>
<dbReference type="PANTHER" id="PTHR18919">
    <property type="entry name" value="ACETYL-COA C-ACYLTRANSFERASE"/>
    <property type="match status" value="1"/>
</dbReference>
<dbReference type="OrthoDB" id="429967at2759"/>
<evidence type="ECO:0000256" key="3">
    <source>
        <dbReference type="ARBA" id="ARBA00022723"/>
    </source>
</evidence>
<dbReference type="InterPro" id="IPR016039">
    <property type="entry name" value="Thiolase-like"/>
</dbReference>
<evidence type="ECO:0000256" key="2">
    <source>
        <dbReference type="ARBA" id="ARBA00022679"/>
    </source>
</evidence>
<dbReference type="SUPFAM" id="SSF52833">
    <property type="entry name" value="Thioredoxin-like"/>
    <property type="match status" value="1"/>
</dbReference>
<dbReference type="Gene3D" id="3.40.47.10">
    <property type="match status" value="1"/>
</dbReference>
<dbReference type="CDD" id="cd00751">
    <property type="entry name" value="thiolase"/>
    <property type="match status" value="1"/>
</dbReference>
<dbReference type="GO" id="GO:0006635">
    <property type="term" value="P:fatty acid beta-oxidation"/>
    <property type="evidence" value="ECO:0007669"/>
    <property type="project" value="TreeGrafter"/>
</dbReference>
<dbReference type="EMBL" id="CAJHJT010000014">
    <property type="protein sequence ID" value="CAD7000763.1"/>
    <property type="molecule type" value="Genomic_DNA"/>
</dbReference>
<dbReference type="InterPro" id="IPR002155">
    <property type="entry name" value="Thiolase"/>
</dbReference>
<sequence>MHKLNNIFVNTICCNFTKQLSDLARYDLSDVVIASAVRTPITGFSGHHPALPVTKLGAVAIDAALKQSAVPPEAVQQVYFGNVLAAGVGQAPARQATLLAGLSKRVCCTTVSASSVTGIKTIMFAAQAVKLRLADAAIAGGMECLSNVPYYMPRTIVKSGNISMQDGLVVDGVTDIPIKNNFGITKEECINYTKESYSRMRKAARDGYFDLELVPLRIMLASRTPITVSEDEQRPLPSALNELENVDQYKGLVLGDGAAALVLTTCEMAMRWNLKPLARIIAFNESKTNQQDFLKALNIVVKRLLQHTHYNTEDISLWELDDSNSAVPLAIIKELELNPLKVNAHGGSKCLGNPIAMSGARLVTHLTHALQPGQIGCAAIANETGNASAILLEKIAYDEEQASNKLPHLTLYTKDDCTLCDELLNELEIYFNGQYTLEKVDITKKENLRFLRLYRLDIPVLFLNGQFLCMHRLNVNLLGRKMEELREKNSSKS</sequence>
<dbReference type="GO" id="GO:0046872">
    <property type="term" value="F:metal ion binding"/>
    <property type="evidence" value="ECO:0007669"/>
    <property type="project" value="UniProtKB-KW"/>
</dbReference>
<dbReference type="InterPro" id="IPR036249">
    <property type="entry name" value="Thioredoxin-like_sf"/>
</dbReference>
<dbReference type="Pfam" id="PF00108">
    <property type="entry name" value="Thiolase_N"/>
    <property type="match status" value="1"/>
</dbReference>
<organism evidence="9 10">
    <name type="scientific">Ceratitis capitata</name>
    <name type="common">Mediterranean fruit fly</name>
    <name type="synonym">Tephritis capitata</name>
    <dbReference type="NCBI Taxonomy" id="7213"/>
    <lineage>
        <taxon>Eukaryota</taxon>
        <taxon>Metazoa</taxon>
        <taxon>Ecdysozoa</taxon>
        <taxon>Arthropoda</taxon>
        <taxon>Hexapoda</taxon>
        <taxon>Insecta</taxon>
        <taxon>Pterygota</taxon>
        <taxon>Neoptera</taxon>
        <taxon>Endopterygota</taxon>
        <taxon>Diptera</taxon>
        <taxon>Brachycera</taxon>
        <taxon>Muscomorpha</taxon>
        <taxon>Tephritoidea</taxon>
        <taxon>Tephritidae</taxon>
        <taxon>Ceratitis</taxon>
        <taxon>Ceratitis</taxon>
    </lineage>
</organism>
<keyword evidence="5 6" id="KW-0012">Acyltransferase</keyword>
<name>A0A811UUP9_CERCA</name>
<evidence type="ECO:0000313" key="10">
    <source>
        <dbReference type="Proteomes" id="UP000606786"/>
    </source>
</evidence>
<proteinExistence type="inferred from homology"/>